<dbReference type="InterPro" id="IPR001138">
    <property type="entry name" value="Zn2Cys6_DnaBD"/>
</dbReference>
<dbReference type="PROSITE" id="PS50048">
    <property type="entry name" value="ZN2_CY6_FUNGAL_2"/>
    <property type="match status" value="1"/>
</dbReference>
<evidence type="ECO:0000256" key="1">
    <source>
        <dbReference type="ARBA" id="ARBA00023015"/>
    </source>
</evidence>
<evidence type="ECO:0000256" key="4">
    <source>
        <dbReference type="ARBA" id="ARBA00023242"/>
    </source>
</evidence>
<organism evidence="6 7">
    <name type="scientific">Cyphellophora europaea (strain CBS 101466)</name>
    <name type="common">Phialophora europaea</name>
    <dbReference type="NCBI Taxonomy" id="1220924"/>
    <lineage>
        <taxon>Eukaryota</taxon>
        <taxon>Fungi</taxon>
        <taxon>Dikarya</taxon>
        <taxon>Ascomycota</taxon>
        <taxon>Pezizomycotina</taxon>
        <taxon>Eurotiomycetes</taxon>
        <taxon>Chaetothyriomycetidae</taxon>
        <taxon>Chaetothyriales</taxon>
        <taxon>Cyphellophoraceae</taxon>
        <taxon>Cyphellophora</taxon>
    </lineage>
</organism>
<dbReference type="RefSeq" id="XP_008712354.1">
    <property type="nucleotide sequence ID" value="XM_008714132.1"/>
</dbReference>
<keyword evidence="1" id="KW-0805">Transcription regulation</keyword>
<dbReference type="eggNOG" id="ENOG502T4ZA">
    <property type="taxonomic scope" value="Eukaryota"/>
</dbReference>
<dbReference type="InterPro" id="IPR036864">
    <property type="entry name" value="Zn2-C6_fun-type_DNA-bd_sf"/>
</dbReference>
<dbReference type="EMBL" id="KB822712">
    <property type="protein sequence ID" value="ETN45626.1"/>
    <property type="molecule type" value="Genomic_DNA"/>
</dbReference>
<keyword evidence="2" id="KW-0238">DNA-binding</keyword>
<evidence type="ECO:0000256" key="3">
    <source>
        <dbReference type="ARBA" id="ARBA00023163"/>
    </source>
</evidence>
<dbReference type="GeneID" id="19976797"/>
<dbReference type="Gene3D" id="4.10.240.10">
    <property type="entry name" value="Zn(2)-C6 fungal-type DNA-binding domain"/>
    <property type="match status" value="1"/>
</dbReference>
<dbReference type="SMART" id="SM00066">
    <property type="entry name" value="GAL4"/>
    <property type="match status" value="1"/>
</dbReference>
<feature type="domain" description="Zn(2)-C6 fungal-type" evidence="5">
    <location>
        <begin position="13"/>
        <end position="43"/>
    </location>
</feature>
<sequence length="358" mass="39794">MPKAAGVLVLRKACVSCTKSKRRCIVQLPKCVRCASKNISCVFELQPLVKDNTTAAAQALPDLAITTSANGPCCSTLCWLDLVSRPEFADRIKLVRMDHGLMHLSPAHPAMEIQVDPETENYLMNELQRIPSLAAAGQINAFIHPKLRMKNVRDHVDVILAACRGDEQLEHSFKDLVQTEVAKEDLEGLLAAVQSLMLYLVIALNGPDSTNRAWGEGLLPLLKNWIEALLISAREKMPQHHSPWRSWILAESVRRTIIVGFVIGCAFQHVRLGYCVHKLFVESLPFDARPGLWVARSPQAWSASAGHSIGAKVGEQLTSFHDFALSYPHVSESANHDPLQRIILVAHYGKWRIVERMG</sequence>
<dbReference type="VEuPathDB" id="FungiDB:HMPREF1541_09458"/>
<name>W2SA67_CYPE1</name>
<evidence type="ECO:0000313" key="7">
    <source>
        <dbReference type="Proteomes" id="UP000030752"/>
    </source>
</evidence>
<dbReference type="HOGENOM" id="CLU_024655_1_0_1"/>
<dbReference type="GO" id="GO:0003677">
    <property type="term" value="F:DNA binding"/>
    <property type="evidence" value="ECO:0007669"/>
    <property type="project" value="UniProtKB-KW"/>
</dbReference>
<evidence type="ECO:0000259" key="5">
    <source>
        <dbReference type="PROSITE" id="PS50048"/>
    </source>
</evidence>
<dbReference type="Proteomes" id="UP000030752">
    <property type="component" value="Unassembled WGS sequence"/>
</dbReference>
<dbReference type="Pfam" id="PF00172">
    <property type="entry name" value="Zn_clus"/>
    <property type="match status" value="1"/>
</dbReference>
<protein>
    <recommendedName>
        <fullName evidence="5">Zn(2)-C6 fungal-type domain-containing protein</fullName>
    </recommendedName>
</protein>
<evidence type="ECO:0000313" key="6">
    <source>
        <dbReference type="EMBL" id="ETN45626.1"/>
    </source>
</evidence>
<accession>W2SA67</accession>
<dbReference type="GO" id="GO:0000981">
    <property type="term" value="F:DNA-binding transcription factor activity, RNA polymerase II-specific"/>
    <property type="evidence" value="ECO:0007669"/>
    <property type="project" value="InterPro"/>
</dbReference>
<dbReference type="AlphaFoldDB" id="W2SA67"/>
<dbReference type="OrthoDB" id="4216928at2759"/>
<dbReference type="GO" id="GO:0008270">
    <property type="term" value="F:zinc ion binding"/>
    <property type="evidence" value="ECO:0007669"/>
    <property type="project" value="InterPro"/>
</dbReference>
<keyword evidence="4" id="KW-0539">Nucleus</keyword>
<proteinExistence type="predicted"/>
<reference evidence="6 7" key="1">
    <citation type="submission" date="2013-03" db="EMBL/GenBank/DDBJ databases">
        <title>The Genome Sequence of Phialophora europaea CBS 101466.</title>
        <authorList>
            <consortium name="The Broad Institute Genomics Platform"/>
            <person name="Cuomo C."/>
            <person name="de Hoog S."/>
            <person name="Gorbushina A."/>
            <person name="Walker B."/>
            <person name="Young S.K."/>
            <person name="Zeng Q."/>
            <person name="Gargeya S."/>
            <person name="Fitzgerald M."/>
            <person name="Haas B."/>
            <person name="Abouelleil A."/>
            <person name="Allen A.W."/>
            <person name="Alvarado L."/>
            <person name="Arachchi H.M."/>
            <person name="Berlin A.M."/>
            <person name="Chapman S.B."/>
            <person name="Gainer-Dewar J."/>
            <person name="Goldberg J."/>
            <person name="Griggs A."/>
            <person name="Gujja S."/>
            <person name="Hansen M."/>
            <person name="Howarth C."/>
            <person name="Imamovic A."/>
            <person name="Ireland A."/>
            <person name="Larimer J."/>
            <person name="McCowan C."/>
            <person name="Murphy C."/>
            <person name="Pearson M."/>
            <person name="Poon T.W."/>
            <person name="Priest M."/>
            <person name="Roberts A."/>
            <person name="Saif S."/>
            <person name="Shea T."/>
            <person name="Sisk P."/>
            <person name="Sykes S."/>
            <person name="Wortman J."/>
            <person name="Nusbaum C."/>
            <person name="Birren B."/>
        </authorList>
    </citation>
    <scope>NUCLEOTIDE SEQUENCE [LARGE SCALE GENOMIC DNA]</scope>
    <source>
        <strain evidence="6 7">CBS 101466</strain>
    </source>
</reference>
<evidence type="ECO:0000256" key="2">
    <source>
        <dbReference type="ARBA" id="ARBA00023125"/>
    </source>
</evidence>
<gene>
    <name evidence="6" type="ORF">HMPREF1541_09458</name>
</gene>
<dbReference type="CDD" id="cd00067">
    <property type="entry name" value="GAL4"/>
    <property type="match status" value="1"/>
</dbReference>
<dbReference type="InParanoid" id="W2SA67"/>
<dbReference type="SUPFAM" id="SSF57701">
    <property type="entry name" value="Zn2/Cys6 DNA-binding domain"/>
    <property type="match status" value="1"/>
</dbReference>
<dbReference type="PROSITE" id="PS00463">
    <property type="entry name" value="ZN2_CY6_FUNGAL_1"/>
    <property type="match status" value="1"/>
</dbReference>
<keyword evidence="7" id="KW-1185">Reference proteome</keyword>
<keyword evidence="3" id="KW-0804">Transcription</keyword>